<evidence type="ECO:0000313" key="5">
    <source>
        <dbReference type="Proteomes" id="UP001229651"/>
    </source>
</evidence>
<proteinExistence type="predicted"/>
<accession>A0ABU0ER62</accession>
<sequence length="198" mass="21985">MNRKERAAETEAALKAAAQRLFATRGYLNTKITDITAEAGRAAGSFYNHFASKEELLESLLADLEEAGDESAGLPGHSPDFADPAAIRYHIAAYWGFYRRHAATIRALRQAALVNEDFARKLTAFRRAQNEELTGHADYVTKAGLRLPTTPIASVVMMSALIDNFVQMWHDGQPDLAEEDAIDALTRFVYRGFTGRDY</sequence>
<dbReference type="PANTHER" id="PTHR43479:SF11">
    <property type="entry name" value="ACREF_ENVCD OPERON REPRESSOR-RELATED"/>
    <property type="match status" value="1"/>
</dbReference>
<dbReference type="PANTHER" id="PTHR43479">
    <property type="entry name" value="ACREF/ENVCD OPERON REPRESSOR-RELATED"/>
    <property type="match status" value="1"/>
</dbReference>
<dbReference type="RefSeq" id="WP_306989525.1">
    <property type="nucleotide sequence ID" value="NZ_JAUSUT010000001.1"/>
</dbReference>
<feature type="DNA-binding region" description="H-T-H motif" evidence="2">
    <location>
        <begin position="31"/>
        <end position="50"/>
    </location>
</feature>
<keyword evidence="5" id="KW-1185">Reference proteome</keyword>
<dbReference type="SUPFAM" id="SSF46689">
    <property type="entry name" value="Homeodomain-like"/>
    <property type="match status" value="1"/>
</dbReference>
<dbReference type="PROSITE" id="PS50977">
    <property type="entry name" value="HTH_TETR_2"/>
    <property type="match status" value="1"/>
</dbReference>
<dbReference type="Gene3D" id="1.10.10.60">
    <property type="entry name" value="Homeodomain-like"/>
    <property type="match status" value="1"/>
</dbReference>
<organism evidence="4 5">
    <name type="scientific">Amycolatopsis thermophila</name>
    <dbReference type="NCBI Taxonomy" id="206084"/>
    <lineage>
        <taxon>Bacteria</taxon>
        <taxon>Bacillati</taxon>
        <taxon>Actinomycetota</taxon>
        <taxon>Actinomycetes</taxon>
        <taxon>Pseudonocardiales</taxon>
        <taxon>Pseudonocardiaceae</taxon>
        <taxon>Amycolatopsis</taxon>
    </lineage>
</organism>
<evidence type="ECO:0000256" key="2">
    <source>
        <dbReference type="PROSITE-ProRule" id="PRU00335"/>
    </source>
</evidence>
<reference evidence="4 5" key="1">
    <citation type="submission" date="2023-07" db="EMBL/GenBank/DDBJ databases">
        <title>Sequencing the genomes of 1000 actinobacteria strains.</title>
        <authorList>
            <person name="Klenk H.-P."/>
        </authorList>
    </citation>
    <scope>NUCLEOTIDE SEQUENCE [LARGE SCALE GENOMIC DNA]</scope>
    <source>
        <strain evidence="4 5">DSM 45805</strain>
    </source>
</reference>
<gene>
    <name evidence="4" type="ORF">FB470_001281</name>
</gene>
<dbReference type="InterPro" id="IPR050624">
    <property type="entry name" value="HTH-type_Tx_Regulator"/>
</dbReference>
<dbReference type="InterPro" id="IPR036271">
    <property type="entry name" value="Tet_transcr_reg_TetR-rel_C_sf"/>
</dbReference>
<dbReference type="Proteomes" id="UP001229651">
    <property type="component" value="Unassembled WGS sequence"/>
</dbReference>
<name>A0ABU0ER62_9PSEU</name>
<keyword evidence="1 2" id="KW-0238">DNA-binding</keyword>
<evidence type="ECO:0000259" key="3">
    <source>
        <dbReference type="PROSITE" id="PS50977"/>
    </source>
</evidence>
<dbReference type="InterPro" id="IPR009057">
    <property type="entry name" value="Homeodomain-like_sf"/>
</dbReference>
<feature type="domain" description="HTH tetR-type" evidence="3">
    <location>
        <begin position="8"/>
        <end position="68"/>
    </location>
</feature>
<dbReference type="EMBL" id="JAUSUT010000001">
    <property type="protein sequence ID" value="MDQ0377287.1"/>
    <property type="molecule type" value="Genomic_DNA"/>
</dbReference>
<dbReference type="InterPro" id="IPR001647">
    <property type="entry name" value="HTH_TetR"/>
</dbReference>
<dbReference type="Pfam" id="PF00440">
    <property type="entry name" value="TetR_N"/>
    <property type="match status" value="1"/>
</dbReference>
<comment type="caution">
    <text evidence="4">The sequence shown here is derived from an EMBL/GenBank/DDBJ whole genome shotgun (WGS) entry which is preliminary data.</text>
</comment>
<evidence type="ECO:0000256" key="1">
    <source>
        <dbReference type="ARBA" id="ARBA00023125"/>
    </source>
</evidence>
<dbReference type="SUPFAM" id="SSF48498">
    <property type="entry name" value="Tetracyclin repressor-like, C-terminal domain"/>
    <property type="match status" value="1"/>
</dbReference>
<dbReference type="PRINTS" id="PR00455">
    <property type="entry name" value="HTHTETR"/>
</dbReference>
<evidence type="ECO:0000313" key="4">
    <source>
        <dbReference type="EMBL" id="MDQ0377287.1"/>
    </source>
</evidence>
<dbReference type="Gene3D" id="1.10.357.10">
    <property type="entry name" value="Tetracycline Repressor, domain 2"/>
    <property type="match status" value="1"/>
</dbReference>
<protein>
    <submittedName>
        <fullName evidence="4">AcrR family transcriptional regulator</fullName>
    </submittedName>
</protein>